<evidence type="ECO:0000313" key="2">
    <source>
        <dbReference type="Proteomes" id="UP001558850"/>
    </source>
</evidence>
<organism evidence="1 2">
    <name type="scientific">Paraburkholderia phymatum</name>
    <dbReference type="NCBI Taxonomy" id="148447"/>
    <lineage>
        <taxon>Bacteria</taxon>
        <taxon>Pseudomonadati</taxon>
        <taxon>Pseudomonadota</taxon>
        <taxon>Betaproteobacteria</taxon>
        <taxon>Burkholderiales</taxon>
        <taxon>Burkholderiaceae</taxon>
        <taxon>Paraburkholderia</taxon>
    </lineage>
</organism>
<dbReference type="Proteomes" id="UP001558850">
    <property type="component" value="Unassembled WGS sequence"/>
</dbReference>
<name>A0ACC6U604_9BURK</name>
<accession>A0ACC6U604</accession>
<reference evidence="1" key="1">
    <citation type="submission" date="2024-07" db="EMBL/GenBank/DDBJ databases">
        <title>A survey of Mimosa microsymbionts across Brazilian biomes reveals a high diversity of Paraburkholderia nodulating endemic species, but also that Cupriavidus is common as a symbiont of widespread species.</title>
        <authorList>
            <person name="Rouws L."/>
            <person name="Barauna A."/>
            <person name="Beukes C."/>
            <person name="Rouws J.R.C."/>
            <person name="De Faria S.M."/>
            <person name="Gross E."/>
            <person name="Bueno Dos Reis Junior F."/>
            <person name="Simon M.F."/>
            <person name="Maluk M."/>
            <person name="Odee D.W."/>
            <person name="Kenicer G."/>
            <person name="Young J.P.W."/>
            <person name="Reis V.M."/>
            <person name="Zilli J."/>
            <person name="James E.K."/>
        </authorList>
    </citation>
    <scope>NUCLEOTIDE SEQUENCE</scope>
    <source>
        <strain evidence="1">EG181B</strain>
    </source>
</reference>
<proteinExistence type="predicted"/>
<sequence>MKMKTLLIVPAFSDQAGQCRIVATYGFTGRSELKDYRENPENWAEVGLMTSRGKLVCYDGTPEENLFLKACEPLAAGMTFNFV</sequence>
<comment type="caution">
    <text evidence="1">The sequence shown here is derived from an EMBL/GenBank/DDBJ whole genome shotgun (WGS) entry which is preliminary data.</text>
</comment>
<gene>
    <name evidence="1" type="ORF">AB4Y32_25265</name>
</gene>
<keyword evidence="2" id="KW-1185">Reference proteome</keyword>
<protein>
    <submittedName>
        <fullName evidence="1">Uncharacterized protein</fullName>
    </submittedName>
</protein>
<dbReference type="EMBL" id="JBFRCH010000017">
    <property type="protein sequence ID" value="MEX3935061.1"/>
    <property type="molecule type" value="Genomic_DNA"/>
</dbReference>
<evidence type="ECO:0000313" key="1">
    <source>
        <dbReference type="EMBL" id="MEX3935061.1"/>
    </source>
</evidence>